<keyword evidence="5" id="KW-1185">Reference proteome</keyword>
<evidence type="ECO:0008006" key="6">
    <source>
        <dbReference type="Google" id="ProtNLM"/>
    </source>
</evidence>
<name>A0A660KSH2_9ROSI</name>
<sequence>MDLKNSKPTSVCHVVALPSPGRGHINPMMNLCKSLSSKKRDLLITFIVTEEWLGFIGSDPKPDNIRFSTVPNVIPSEVGRGADSPGFYEEVLRKMRAPVEELLDRLEPRPITIMIADTYLNWAIDIGNRRNVPVASLWTMSALVYSVFHHFDLLVQHHHFPVDFAAIGDEHVDYIPGVSSTRIADLPTCLYGKGLKVLHRALEAVSWVPKAHCLLLPSVYELEAQVIDALKQNVAVPIYHIGPTIPYFKLEENSSAKSSGTDTNYLEWLDLQPRGSVLYVSQGSLHSVSNAQMEEIAAGLRDSGVRFFWVTRGETSLINELCGEMGLLVPWCFPSTVNDLLQEMDSAKTYPPTVCHVVAMPYPGRGHINATMNLCKLLALKRPQHILVTFLVTEEWLGFIGSDPKPANFRFATIPNVIPSELGRGKDWPAFVEAVHTKMESPFEELLDRLEPPATAIVADTYLAWAIGVGNRRNIPVASLWPMPAMVFSVFHHFELLVQHGHFPIEVSERGDELVDYIPGVSAMRIVDLPTFMYGNGRKALNRCLECVSSVSKAQYLLFASVQELEAKVIDTLKAELPVSVYPIGPVIPYFQLQKNSSVNHIHGVNYFQWLDCQPTGSVLYVSLGSFLSISSAQMDEIANGLQDSGVRYLWVLRKENDWLRDACGGDMSLVVPWCDQLKVLCHPSIGGFWTHCGWNSTQEAAFAGVPMLTFPIFWDQIPNSKWIVEDWKVGWRVKKDMGFENLVARGEISKLVKRFMDQKSNEGNEMRKRAKELQEVCQGAIVEGGSSDTNIDAFINDISKGHDH</sequence>
<organism evidence="4 5">
    <name type="scientific">Carpinus fangiana</name>
    <dbReference type="NCBI Taxonomy" id="176857"/>
    <lineage>
        <taxon>Eukaryota</taxon>
        <taxon>Viridiplantae</taxon>
        <taxon>Streptophyta</taxon>
        <taxon>Embryophyta</taxon>
        <taxon>Tracheophyta</taxon>
        <taxon>Spermatophyta</taxon>
        <taxon>Magnoliopsida</taxon>
        <taxon>eudicotyledons</taxon>
        <taxon>Gunneridae</taxon>
        <taxon>Pentapetalae</taxon>
        <taxon>rosids</taxon>
        <taxon>fabids</taxon>
        <taxon>Fagales</taxon>
        <taxon>Betulaceae</taxon>
        <taxon>Carpinus</taxon>
    </lineage>
</organism>
<dbReference type="FunFam" id="3.40.50.2000:FF:000152">
    <property type="entry name" value="Glycosyltransferase"/>
    <property type="match status" value="2"/>
</dbReference>
<proteinExistence type="inferred from homology"/>
<protein>
    <recommendedName>
        <fullName evidence="6">UDP-glycosyltransferases domain-containing protein</fullName>
    </recommendedName>
</protein>
<dbReference type="Gene3D" id="3.40.50.2000">
    <property type="entry name" value="Glycogen Phosphorylase B"/>
    <property type="match status" value="4"/>
</dbReference>
<dbReference type="PANTHER" id="PTHR11926">
    <property type="entry name" value="GLUCOSYL/GLUCURONOSYL TRANSFERASES"/>
    <property type="match status" value="1"/>
</dbReference>
<reference evidence="4 5" key="1">
    <citation type="submission" date="2019-06" db="EMBL/GenBank/DDBJ databases">
        <title>A chromosomal-level reference genome of Carpinus fangiana (Coryloideae, Betulaceae).</title>
        <authorList>
            <person name="Yang X."/>
            <person name="Wang Z."/>
            <person name="Zhang L."/>
            <person name="Hao G."/>
            <person name="Liu J."/>
            <person name="Yang Y."/>
        </authorList>
    </citation>
    <scope>NUCLEOTIDE SEQUENCE [LARGE SCALE GENOMIC DNA]</scope>
    <source>
        <strain evidence="4">Cfa_2016G</strain>
        <tissue evidence="4">Leaf</tissue>
    </source>
</reference>
<keyword evidence="3" id="KW-0808">Transferase</keyword>
<dbReference type="SUPFAM" id="SSF53756">
    <property type="entry name" value="UDP-Glycosyltransferase/glycogen phosphorylase"/>
    <property type="match status" value="2"/>
</dbReference>
<gene>
    <name evidence="4" type="ORF">FH972_011763</name>
</gene>
<dbReference type="CDD" id="cd03784">
    <property type="entry name" value="GT1_Gtf-like"/>
    <property type="match status" value="2"/>
</dbReference>
<keyword evidence="2" id="KW-0328">Glycosyltransferase</keyword>
<dbReference type="OrthoDB" id="5835829at2759"/>
<dbReference type="PANTHER" id="PTHR11926:SF1395">
    <property type="entry name" value="GLYCOSYLTRANSFERASE"/>
    <property type="match status" value="1"/>
</dbReference>
<dbReference type="Pfam" id="PF00201">
    <property type="entry name" value="UDPGT"/>
    <property type="match status" value="1"/>
</dbReference>
<accession>A0A660KSH2</accession>
<dbReference type="GO" id="GO:0080044">
    <property type="term" value="F:quercetin 7-O-glucosyltransferase activity"/>
    <property type="evidence" value="ECO:0007669"/>
    <property type="project" value="TreeGrafter"/>
</dbReference>
<dbReference type="InterPro" id="IPR002213">
    <property type="entry name" value="UDP_glucos_trans"/>
</dbReference>
<evidence type="ECO:0000256" key="3">
    <source>
        <dbReference type="ARBA" id="ARBA00022679"/>
    </source>
</evidence>
<dbReference type="FunFam" id="3.40.50.2000:FF:000138">
    <property type="entry name" value="Glycosyltransferase"/>
    <property type="match status" value="1"/>
</dbReference>
<dbReference type="GO" id="GO:0080043">
    <property type="term" value="F:quercetin 3-O-glucosyltransferase activity"/>
    <property type="evidence" value="ECO:0007669"/>
    <property type="project" value="TreeGrafter"/>
</dbReference>
<evidence type="ECO:0000313" key="5">
    <source>
        <dbReference type="Proteomes" id="UP000327013"/>
    </source>
</evidence>
<evidence type="ECO:0000256" key="2">
    <source>
        <dbReference type="ARBA" id="ARBA00022676"/>
    </source>
</evidence>
<dbReference type="AlphaFoldDB" id="A0A660KSH2"/>
<dbReference type="EMBL" id="CM017324">
    <property type="protein sequence ID" value="KAE8039342.1"/>
    <property type="molecule type" value="Genomic_DNA"/>
</dbReference>
<evidence type="ECO:0000256" key="1">
    <source>
        <dbReference type="ARBA" id="ARBA00009995"/>
    </source>
</evidence>
<dbReference type="Proteomes" id="UP000327013">
    <property type="component" value="Chromosome 4"/>
</dbReference>
<evidence type="ECO:0000313" key="4">
    <source>
        <dbReference type="EMBL" id="KAE8039342.1"/>
    </source>
</evidence>
<comment type="similarity">
    <text evidence="1">Belongs to the UDP-glycosyltransferase family.</text>
</comment>